<dbReference type="PANTHER" id="PTHR42957:SF1">
    <property type="entry name" value="HELICASE MJ1565-RELATED"/>
    <property type="match status" value="1"/>
</dbReference>
<comment type="caution">
    <text evidence="2">The sequence shown here is derived from an EMBL/GenBank/DDBJ whole genome shotgun (WGS) entry which is preliminary data.</text>
</comment>
<dbReference type="EMBL" id="JAMWYK010000002">
    <property type="protein sequence ID" value="MCO0831884.1"/>
    <property type="molecule type" value="Genomic_DNA"/>
</dbReference>
<dbReference type="RefSeq" id="WP_252442579.1">
    <property type="nucleotide sequence ID" value="NZ_JAMWYK010000002.1"/>
</dbReference>
<dbReference type="PANTHER" id="PTHR42957">
    <property type="entry name" value="HELICASE MJ1565-RELATED"/>
    <property type="match status" value="1"/>
</dbReference>
<dbReference type="Gene3D" id="3.40.50.300">
    <property type="entry name" value="P-loop containing nucleotide triphosphate hydrolases"/>
    <property type="match status" value="1"/>
</dbReference>
<keyword evidence="2" id="KW-0067">ATP-binding</keyword>
<gene>
    <name evidence="2" type="ORF">NFX39_02080</name>
</gene>
<dbReference type="Pfam" id="PF01935">
    <property type="entry name" value="DUF87"/>
    <property type="match status" value="1"/>
</dbReference>
<protein>
    <submittedName>
        <fullName evidence="2">ATP-binding protein</fullName>
    </submittedName>
</protein>
<dbReference type="Proteomes" id="UP001523234">
    <property type="component" value="Unassembled WGS sequence"/>
</dbReference>
<proteinExistence type="predicted"/>
<evidence type="ECO:0000259" key="1">
    <source>
        <dbReference type="Pfam" id="PF01935"/>
    </source>
</evidence>
<name>A0ABT0ZPI2_9LACO</name>
<dbReference type="InterPro" id="IPR008571">
    <property type="entry name" value="HerA-like"/>
</dbReference>
<accession>A0ABT0ZPI2</accession>
<organism evidence="2 3">
    <name type="scientific">Fructobacillus apis</name>
    <dbReference type="NCBI Taxonomy" id="2935017"/>
    <lineage>
        <taxon>Bacteria</taxon>
        <taxon>Bacillati</taxon>
        <taxon>Bacillota</taxon>
        <taxon>Bacilli</taxon>
        <taxon>Lactobacillales</taxon>
        <taxon>Lactobacillaceae</taxon>
        <taxon>Fructobacillus</taxon>
    </lineage>
</organism>
<dbReference type="SUPFAM" id="SSF52540">
    <property type="entry name" value="P-loop containing nucleoside triphosphate hydrolases"/>
    <property type="match status" value="1"/>
</dbReference>
<keyword evidence="2" id="KW-0547">Nucleotide-binding</keyword>
<reference evidence="2 3" key="1">
    <citation type="submission" date="2022-06" db="EMBL/GenBank/DDBJ databases">
        <title>Fructobacillus taiwanensis sp. nov., isolated from the honeybee.</title>
        <authorList>
            <person name="Chen Y.-S."/>
            <person name="Wang L.-T."/>
            <person name="Lee Y.-S."/>
            <person name="Chang Y.-C."/>
            <person name="Wu H.-C."/>
            <person name="Liao C.-Y."/>
            <person name="Chen W.-H."/>
            <person name="Deng J.-N."/>
            <person name="Wang Y.-H."/>
        </authorList>
    </citation>
    <scope>NUCLEOTIDE SEQUENCE [LARGE SCALE GENOMIC DNA]</scope>
    <source>
        <strain evidence="2 3">W13</strain>
    </source>
</reference>
<dbReference type="InterPro" id="IPR027417">
    <property type="entry name" value="P-loop_NTPase"/>
</dbReference>
<evidence type="ECO:0000313" key="3">
    <source>
        <dbReference type="Proteomes" id="UP001523234"/>
    </source>
</evidence>
<keyword evidence="3" id="KW-1185">Reference proteome</keyword>
<feature type="domain" description="Helicase HerA central" evidence="1">
    <location>
        <begin position="21"/>
        <end position="100"/>
    </location>
</feature>
<sequence length="124" mass="14000">MTSSRIFLGKKSFSRSFKMTYDQLMAKQLLITGQTGSGKSTSAKRMIHELQKNDLTNIVFDPTGEYGLDLDNCVEYRLTQNAYIDLSNQSAETLVGLFNLNWDGLLITKLAAAITSLRIQQKKW</sequence>
<dbReference type="InterPro" id="IPR002789">
    <property type="entry name" value="HerA_central"/>
</dbReference>
<dbReference type="GO" id="GO:0005524">
    <property type="term" value="F:ATP binding"/>
    <property type="evidence" value="ECO:0007669"/>
    <property type="project" value="UniProtKB-KW"/>
</dbReference>
<evidence type="ECO:0000313" key="2">
    <source>
        <dbReference type="EMBL" id="MCO0831884.1"/>
    </source>
</evidence>